<dbReference type="EMBL" id="JAVYJV010000008">
    <property type="protein sequence ID" value="KAK4364438.1"/>
    <property type="molecule type" value="Genomic_DNA"/>
</dbReference>
<sequence>MAPSKRSYGGIFINAFTCGILVAIFGMFSSLSTELTTIKAGELIFDWIHTDVWYSFHHNSMEHHSHHMYDPSRSLSTRRSEVMLNLLVCLPPMIMSIDVDPLFTVIITILDPKAHLFGFHVLVPRAPIRSSLRTFPWWKCEGRKESLRNGDILGPSNKISHLLYMRLDLICLFPSSSSFQPAACHPYLSPFDPPEAPSNYH</sequence>
<dbReference type="Proteomes" id="UP001291623">
    <property type="component" value="Unassembled WGS sequence"/>
</dbReference>
<keyword evidence="1" id="KW-0812">Transmembrane</keyword>
<accession>A0AAE1S687</accession>
<gene>
    <name evidence="2" type="ORF">RND71_015796</name>
</gene>
<reference evidence="2" key="1">
    <citation type="submission" date="2023-12" db="EMBL/GenBank/DDBJ databases">
        <title>Genome assembly of Anisodus tanguticus.</title>
        <authorList>
            <person name="Wang Y.-J."/>
        </authorList>
    </citation>
    <scope>NUCLEOTIDE SEQUENCE</scope>
    <source>
        <strain evidence="2">KB-2021</strain>
        <tissue evidence="2">Leaf</tissue>
    </source>
</reference>
<name>A0AAE1S687_9SOLA</name>
<organism evidence="2 3">
    <name type="scientific">Anisodus tanguticus</name>
    <dbReference type="NCBI Taxonomy" id="243964"/>
    <lineage>
        <taxon>Eukaryota</taxon>
        <taxon>Viridiplantae</taxon>
        <taxon>Streptophyta</taxon>
        <taxon>Embryophyta</taxon>
        <taxon>Tracheophyta</taxon>
        <taxon>Spermatophyta</taxon>
        <taxon>Magnoliopsida</taxon>
        <taxon>eudicotyledons</taxon>
        <taxon>Gunneridae</taxon>
        <taxon>Pentapetalae</taxon>
        <taxon>asterids</taxon>
        <taxon>lamiids</taxon>
        <taxon>Solanales</taxon>
        <taxon>Solanaceae</taxon>
        <taxon>Solanoideae</taxon>
        <taxon>Hyoscyameae</taxon>
        <taxon>Anisodus</taxon>
    </lineage>
</organism>
<evidence type="ECO:0000256" key="1">
    <source>
        <dbReference type="SAM" id="Phobius"/>
    </source>
</evidence>
<comment type="caution">
    <text evidence="2">The sequence shown here is derived from an EMBL/GenBank/DDBJ whole genome shotgun (WGS) entry which is preliminary data.</text>
</comment>
<feature type="transmembrane region" description="Helical" evidence="1">
    <location>
        <begin position="12"/>
        <end position="31"/>
    </location>
</feature>
<protein>
    <submittedName>
        <fullName evidence="2">Uncharacterized protein</fullName>
    </submittedName>
</protein>
<keyword evidence="1" id="KW-0472">Membrane</keyword>
<keyword evidence="1" id="KW-1133">Transmembrane helix</keyword>
<dbReference type="AlphaFoldDB" id="A0AAE1S687"/>
<keyword evidence="3" id="KW-1185">Reference proteome</keyword>
<evidence type="ECO:0000313" key="3">
    <source>
        <dbReference type="Proteomes" id="UP001291623"/>
    </source>
</evidence>
<proteinExistence type="predicted"/>
<evidence type="ECO:0000313" key="2">
    <source>
        <dbReference type="EMBL" id="KAK4364438.1"/>
    </source>
</evidence>